<evidence type="ECO:0000313" key="2">
    <source>
        <dbReference type="EMBL" id="MBO9151555.1"/>
    </source>
</evidence>
<keyword evidence="3" id="KW-1185">Reference proteome</keyword>
<sequence length="198" mass="22102">MDPLDAYIAKSAPFARPILEHIRALVHKACPHAAEAMKWGMPFFMTHGDNLCNFAAFKQHCAFGFWKGSLLEDKHGIIETGEKNAMGSLGKITALEDLPPDKILIAYLKEADKLNKEGIKVAKAPAAAKKELAVPPELTAALKKNKAAQKVWDGWSYSHKKEYSEWISEAKTAATRDKRLAQAVEQIAEGKDRNWKYR</sequence>
<dbReference type="EMBL" id="JAGHKP010000001">
    <property type="protein sequence ID" value="MBO9151555.1"/>
    <property type="molecule type" value="Genomic_DNA"/>
</dbReference>
<organism evidence="2 3">
    <name type="scientific">Chitinophaga chungangae</name>
    <dbReference type="NCBI Taxonomy" id="2821488"/>
    <lineage>
        <taxon>Bacteria</taxon>
        <taxon>Pseudomonadati</taxon>
        <taxon>Bacteroidota</taxon>
        <taxon>Chitinophagia</taxon>
        <taxon>Chitinophagales</taxon>
        <taxon>Chitinophagaceae</taxon>
        <taxon>Chitinophaga</taxon>
    </lineage>
</organism>
<name>A0ABS3YAP7_9BACT</name>
<dbReference type="Pfam" id="PF08818">
    <property type="entry name" value="DUF1801"/>
    <property type="match status" value="1"/>
</dbReference>
<accession>A0ABS3YAP7</accession>
<gene>
    <name evidence="2" type="ORF">J7I43_05010</name>
</gene>
<feature type="domain" description="YdhG-like" evidence="1">
    <location>
        <begin position="16"/>
        <end position="111"/>
    </location>
</feature>
<comment type="caution">
    <text evidence="2">The sequence shown here is derived from an EMBL/GenBank/DDBJ whole genome shotgun (WGS) entry which is preliminary data.</text>
</comment>
<dbReference type="SUPFAM" id="SSF159888">
    <property type="entry name" value="YdhG-like"/>
    <property type="match status" value="1"/>
</dbReference>
<proteinExistence type="predicted"/>
<dbReference type="InterPro" id="IPR014922">
    <property type="entry name" value="YdhG-like"/>
</dbReference>
<dbReference type="Proteomes" id="UP000679126">
    <property type="component" value="Unassembled WGS sequence"/>
</dbReference>
<evidence type="ECO:0000313" key="3">
    <source>
        <dbReference type="Proteomes" id="UP000679126"/>
    </source>
</evidence>
<dbReference type="Pfam" id="PF13376">
    <property type="entry name" value="OmdA"/>
    <property type="match status" value="1"/>
</dbReference>
<evidence type="ECO:0000259" key="1">
    <source>
        <dbReference type="Pfam" id="PF08818"/>
    </source>
</evidence>
<dbReference type="Gene3D" id="3.90.1150.200">
    <property type="match status" value="1"/>
</dbReference>
<reference evidence="3" key="1">
    <citation type="submission" date="2021-03" db="EMBL/GenBank/DDBJ databases">
        <title>Assistant Professor.</title>
        <authorList>
            <person name="Huq M.A."/>
        </authorList>
    </citation>
    <scope>NUCLEOTIDE SEQUENCE [LARGE SCALE GENOMIC DNA]</scope>
    <source>
        <strain evidence="3">MAH-28</strain>
    </source>
</reference>
<dbReference type="RefSeq" id="WP_209143868.1">
    <property type="nucleotide sequence ID" value="NZ_JAGHKP010000001.1"/>
</dbReference>
<protein>
    <submittedName>
        <fullName evidence="2">YdeI/OmpD-associated family protein</fullName>
    </submittedName>
</protein>